<dbReference type="EMBL" id="JAAAIP010000268">
    <property type="protein sequence ID" value="KAG0320786.1"/>
    <property type="molecule type" value="Genomic_DNA"/>
</dbReference>
<organism evidence="1 2">
    <name type="scientific">Dissophora globulifera</name>
    <dbReference type="NCBI Taxonomy" id="979702"/>
    <lineage>
        <taxon>Eukaryota</taxon>
        <taxon>Fungi</taxon>
        <taxon>Fungi incertae sedis</taxon>
        <taxon>Mucoromycota</taxon>
        <taxon>Mortierellomycotina</taxon>
        <taxon>Mortierellomycetes</taxon>
        <taxon>Mortierellales</taxon>
        <taxon>Mortierellaceae</taxon>
        <taxon>Dissophora</taxon>
    </lineage>
</organism>
<evidence type="ECO:0000313" key="1">
    <source>
        <dbReference type="EMBL" id="KAG0320786.1"/>
    </source>
</evidence>
<proteinExistence type="predicted"/>
<comment type="caution">
    <text evidence="1">The sequence shown here is derived from an EMBL/GenBank/DDBJ whole genome shotgun (WGS) entry which is preliminary data.</text>
</comment>
<reference evidence="1" key="1">
    <citation type="journal article" date="2020" name="Fungal Divers.">
        <title>Resolving the Mortierellaceae phylogeny through synthesis of multi-gene phylogenetics and phylogenomics.</title>
        <authorList>
            <person name="Vandepol N."/>
            <person name="Liber J."/>
            <person name="Desiro A."/>
            <person name="Na H."/>
            <person name="Kennedy M."/>
            <person name="Barry K."/>
            <person name="Grigoriev I.V."/>
            <person name="Miller A.N."/>
            <person name="O'Donnell K."/>
            <person name="Stajich J.E."/>
            <person name="Bonito G."/>
        </authorList>
    </citation>
    <scope>NUCLEOTIDE SEQUENCE</scope>
    <source>
        <strain evidence="1">REB-010B</strain>
    </source>
</reference>
<name>A0A9P6UV93_9FUNG</name>
<evidence type="ECO:0000313" key="2">
    <source>
        <dbReference type="Proteomes" id="UP000738325"/>
    </source>
</evidence>
<dbReference type="OrthoDB" id="2401402at2759"/>
<accession>A0A9P6UV93</accession>
<dbReference type="AlphaFoldDB" id="A0A9P6UV93"/>
<dbReference type="Proteomes" id="UP000738325">
    <property type="component" value="Unassembled WGS sequence"/>
</dbReference>
<sequence length="321" mass="36341">MTQDPHAESIKTHHTSIPDDLSTSQYSKMLKIATIPDKFNNPHLVIGTSAGNYLVTSSEEEDHAYVGPGRCGQFKVSEHTRLLISQERQDQSFLDNTVFGLAQVRTGFGHPATYNARRAIMEAQNDSKTIPVTISTLHRWKVQEAKVFHQLYVRSLEKFSHGIILKRSDTDDSLPEGKIAERLAELSKLFMDNELNVTRAPMTEDILQALIISDKNRVVADNIENSYTSYWIAPDLTALQTGIDDLILKGFIDENHFWPSAVRRRLARGVENATGTSVDGYWYAMDEKIDIIFENMGSPNCKDYKKKDTIKIKSEHTRLTP</sequence>
<protein>
    <submittedName>
        <fullName evidence="1">Uncharacterized protein</fullName>
    </submittedName>
</protein>
<gene>
    <name evidence="1" type="ORF">BGZ99_004292</name>
</gene>
<keyword evidence="2" id="KW-1185">Reference proteome</keyword>